<keyword evidence="2" id="KW-1185">Reference proteome</keyword>
<proteinExistence type="predicted"/>
<evidence type="ECO:0000313" key="2">
    <source>
        <dbReference type="Proteomes" id="UP000823775"/>
    </source>
</evidence>
<comment type="caution">
    <text evidence="1">The sequence shown here is derived from an EMBL/GenBank/DDBJ whole genome shotgun (WGS) entry which is preliminary data.</text>
</comment>
<organism evidence="1 2">
    <name type="scientific">Datura stramonium</name>
    <name type="common">Jimsonweed</name>
    <name type="synonym">Common thornapple</name>
    <dbReference type="NCBI Taxonomy" id="4076"/>
    <lineage>
        <taxon>Eukaryota</taxon>
        <taxon>Viridiplantae</taxon>
        <taxon>Streptophyta</taxon>
        <taxon>Embryophyta</taxon>
        <taxon>Tracheophyta</taxon>
        <taxon>Spermatophyta</taxon>
        <taxon>Magnoliopsida</taxon>
        <taxon>eudicotyledons</taxon>
        <taxon>Gunneridae</taxon>
        <taxon>Pentapetalae</taxon>
        <taxon>asterids</taxon>
        <taxon>lamiids</taxon>
        <taxon>Solanales</taxon>
        <taxon>Solanaceae</taxon>
        <taxon>Solanoideae</taxon>
        <taxon>Datureae</taxon>
        <taxon>Datura</taxon>
    </lineage>
</organism>
<name>A0ABS8V4U8_DATST</name>
<evidence type="ECO:0000313" key="1">
    <source>
        <dbReference type="EMBL" id="MCD9641273.1"/>
    </source>
</evidence>
<accession>A0ABS8V4U8</accession>
<protein>
    <submittedName>
        <fullName evidence="1">Uncharacterized protein</fullName>
    </submittedName>
</protein>
<feature type="non-terminal residue" evidence="1">
    <location>
        <position position="1"/>
    </location>
</feature>
<dbReference type="Proteomes" id="UP000823775">
    <property type="component" value="Unassembled WGS sequence"/>
</dbReference>
<gene>
    <name evidence="1" type="ORF">HAX54_027364</name>
</gene>
<reference evidence="1 2" key="1">
    <citation type="journal article" date="2021" name="BMC Genomics">
        <title>Datura genome reveals duplications of psychoactive alkaloid biosynthetic genes and high mutation rate following tissue culture.</title>
        <authorList>
            <person name="Rajewski A."/>
            <person name="Carter-House D."/>
            <person name="Stajich J."/>
            <person name="Litt A."/>
        </authorList>
    </citation>
    <scope>NUCLEOTIDE SEQUENCE [LARGE SCALE GENOMIC DNA]</scope>
    <source>
        <strain evidence="1">AR-01</strain>
    </source>
</reference>
<sequence>AFGRLSLCALSVDFGVYLVKKTSDGHFLDSIESEMLFPLGRHIRFAFMELQMNFGGPFEL</sequence>
<dbReference type="EMBL" id="JACEIK010003315">
    <property type="protein sequence ID" value="MCD9641273.1"/>
    <property type="molecule type" value="Genomic_DNA"/>
</dbReference>